<dbReference type="EMBL" id="SZOD01001349">
    <property type="protein sequence ID" value="TKI78529.1"/>
    <property type="molecule type" value="Genomic_DNA"/>
</dbReference>
<evidence type="ECO:0000313" key="1">
    <source>
        <dbReference type="EMBL" id="ARJ24668.1"/>
    </source>
</evidence>
<dbReference type="RefSeq" id="WP_002089497.1">
    <property type="nucleotide sequence ID" value="NZ_CP093291.1"/>
</dbReference>
<organism evidence="1 3">
    <name type="scientific">Bacillus mycoides</name>
    <dbReference type="NCBI Taxonomy" id="1405"/>
    <lineage>
        <taxon>Bacteria</taxon>
        <taxon>Bacillati</taxon>
        <taxon>Bacillota</taxon>
        <taxon>Bacilli</taxon>
        <taxon>Bacillales</taxon>
        <taxon>Bacillaceae</taxon>
        <taxon>Bacillus</taxon>
        <taxon>Bacillus cereus group</taxon>
    </lineage>
</organism>
<accession>A0A1W6AFL4</accession>
<dbReference type="Proteomes" id="UP000192932">
    <property type="component" value="Chromosome"/>
</dbReference>
<evidence type="ECO:0000313" key="3">
    <source>
        <dbReference type="Proteomes" id="UP000192932"/>
    </source>
</evidence>
<proteinExistence type="predicted"/>
<dbReference type="AlphaFoldDB" id="A0A1W6AFL4"/>
<reference evidence="2 4" key="2">
    <citation type="journal article" date="2019" name="Environ. Microbiol.">
        <title>An active ?-lactamase is a part of an orchestrated cell wall stress resistance network of Bacillus subtilis and related rhizosphere species.</title>
        <authorList>
            <person name="Bucher T."/>
            <person name="Keren-Paz A."/>
            <person name="Hausser J."/>
            <person name="Olender T."/>
            <person name="Cytryn E."/>
            <person name="Kolodkin-Gal I."/>
        </authorList>
    </citation>
    <scope>NUCLEOTIDE SEQUENCE [LARGE SCALE GENOMIC DNA]</scope>
    <source>
        <strain evidence="2 4">I186</strain>
    </source>
</reference>
<name>A0A1W6AFL4_BACMY</name>
<gene>
    <name evidence="1" type="ORF">B7492_27355</name>
    <name evidence="2" type="ORF">FC701_34370</name>
</gene>
<dbReference type="Proteomes" id="UP000305524">
    <property type="component" value="Unassembled WGS sequence"/>
</dbReference>
<protein>
    <submittedName>
        <fullName evidence="1">DUF3967 domain-containing protein</fullName>
    </submittedName>
</protein>
<evidence type="ECO:0000313" key="4">
    <source>
        <dbReference type="Proteomes" id="UP000305524"/>
    </source>
</evidence>
<reference evidence="1 3" key="1">
    <citation type="submission" date="2017-04" db="EMBL/GenBank/DDBJ databases">
        <title>The Characteristic of a Fine Plant Growth-Promoting Rhizobacteria Bacillus mycoides Gnyt1 and its Whole Genome Sequencing Analysis.</title>
        <authorList>
            <person name="Li J.H."/>
            <person name="Yao T."/>
        </authorList>
    </citation>
    <scope>NUCLEOTIDE SEQUENCE [LARGE SCALE GENOMIC DNA]</scope>
    <source>
        <strain evidence="1 3">Gnyt1</strain>
    </source>
</reference>
<dbReference type="EMBL" id="CP020743">
    <property type="protein sequence ID" value="ARJ24668.1"/>
    <property type="molecule type" value="Genomic_DNA"/>
</dbReference>
<sequence length="31" mass="3677">MKILSEIQESKDLTKEFQDEVAVAKEKKKPW</sequence>
<evidence type="ECO:0000313" key="2">
    <source>
        <dbReference type="EMBL" id="TKI78529.1"/>
    </source>
</evidence>